<dbReference type="GO" id="GO:0006891">
    <property type="term" value="P:intra-Golgi vesicle-mediated transport"/>
    <property type="evidence" value="ECO:0007669"/>
    <property type="project" value="TreeGrafter"/>
</dbReference>
<dbReference type="GO" id="GO:0000139">
    <property type="term" value="C:Golgi membrane"/>
    <property type="evidence" value="ECO:0007669"/>
    <property type="project" value="UniProtKB-SubCell"/>
</dbReference>
<dbReference type="GO" id="GO:0005198">
    <property type="term" value="F:structural molecule activity"/>
    <property type="evidence" value="ECO:0007669"/>
    <property type="project" value="InterPro"/>
</dbReference>
<evidence type="ECO:0000256" key="11">
    <source>
        <dbReference type="ARBA" id="ARBA00025582"/>
    </source>
</evidence>
<accession>A0A426XC52</accession>
<evidence type="ECO:0000256" key="7">
    <source>
        <dbReference type="ARBA" id="ARBA00022927"/>
    </source>
</evidence>
<gene>
    <name evidence="12" type="ORF">B296_00055876</name>
</gene>
<dbReference type="GO" id="GO:0030126">
    <property type="term" value="C:COPI vesicle coat"/>
    <property type="evidence" value="ECO:0007669"/>
    <property type="project" value="TreeGrafter"/>
</dbReference>
<feature type="non-terminal residue" evidence="12">
    <location>
        <position position="1"/>
    </location>
</feature>
<dbReference type="PANTHER" id="PTHR10805:SF0">
    <property type="entry name" value="COATOMER SUBUNIT EPSILON"/>
    <property type="match status" value="1"/>
</dbReference>
<dbReference type="InterPro" id="IPR006822">
    <property type="entry name" value="Coatomer_esu"/>
</dbReference>
<dbReference type="InterPro" id="IPR011990">
    <property type="entry name" value="TPR-like_helical_dom_sf"/>
</dbReference>
<evidence type="ECO:0000256" key="4">
    <source>
        <dbReference type="ARBA" id="ARBA00022448"/>
    </source>
</evidence>
<evidence type="ECO:0000256" key="9">
    <source>
        <dbReference type="ARBA" id="ARBA00023136"/>
    </source>
</evidence>
<organism evidence="12 13">
    <name type="scientific">Ensete ventricosum</name>
    <name type="common">Abyssinian banana</name>
    <name type="synonym">Musa ensete</name>
    <dbReference type="NCBI Taxonomy" id="4639"/>
    <lineage>
        <taxon>Eukaryota</taxon>
        <taxon>Viridiplantae</taxon>
        <taxon>Streptophyta</taxon>
        <taxon>Embryophyta</taxon>
        <taxon>Tracheophyta</taxon>
        <taxon>Spermatophyta</taxon>
        <taxon>Magnoliopsida</taxon>
        <taxon>Liliopsida</taxon>
        <taxon>Zingiberales</taxon>
        <taxon>Musaceae</taxon>
        <taxon>Ensete</taxon>
    </lineage>
</organism>
<reference evidence="12 13" key="1">
    <citation type="journal article" date="2014" name="Agronomy (Basel)">
        <title>A Draft Genome Sequence for Ensete ventricosum, the Drought-Tolerant Tree Against Hunger.</title>
        <authorList>
            <person name="Harrison J."/>
            <person name="Moore K.A."/>
            <person name="Paszkiewicz K."/>
            <person name="Jones T."/>
            <person name="Grant M."/>
            <person name="Ambacheew D."/>
            <person name="Muzemil S."/>
            <person name="Studholme D.J."/>
        </authorList>
    </citation>
    <scope>NUCLEOTIDE SEQUENCE [LARGE SCALE GENOMIC DNA]</scope>
</reference>
<proteinExistence type="inferred from homology"/>
<keyword evidence="5" id="KW-0963">Cytoplasm</keyword>
<dbReference type="GO" id="GO:0006888">
    <property type="term" value="P:endoplasmic reticulum to Golgi vesicle-mediated transport"/>
    <property type="evidence" value="ECO:0007669"/>
    <property type="project" value="TreeGrafter"/>
</dbReference>
<evidence type="ECO:0000256" key="3">
    <source>
        <dbReference type="ARBA" id="ARBA00008827"/>
    </source>
</evidence>
<evidence type="ECO:0008006" key="14">
    <source>
        <dbReference type="Google" id="ProtNLM"/>
    </source>
</evidence>
<keyword evidence="7" id="KW-0653">Protein transport</keyword>
<dbReference type="PANTHER" id="PTHR10805">
    <property type="entry name" value="COATOMER SUBUNIT EPSILON"/>
    <property type="match status" value="1"/>
</dbReference>
<keyword evidence="8" id="KW-0333">Golgi apparatus</keyword>
<keyword evidence="9" id="KW-0472">Membrane</keyword>
<evidence type="ECO:0000256" key="1">
    <source>
        <dbReference type="ARBA" id="ARBA00004255"/>
    </source>
</evidence>
<keyword evidence="10" id="KW-0968">Cytoplasmic vesicle</keyword>
<dbReference type="GO" id="GO:0006890">
    <property type="term" value="P:retrograde vesicle-mediated transport, Golgi to endoplasmic reticulum"/>
    <property type="evidence" value="ECO:0007669"/>
    <property type="project" value="InterPro"/>
</dbReference>
<name>A0A426XC52_ENSVE</name>
<dbReference type="GO" id="GO:0015031">
    <property type="term" value="P:protein transport"/>
    <property type="evidence" value="ECO:0007669"/>
    <property type="project" value="UniProtKB-KW"/>
</dbReference>
<comment type="function">
    <text evidence="11">The coatomer is a cytosolic protein complex that binds to dilysine motifs and reversibly associates with Golgi non-clathrin-coated vesicles, which further mediate biosynthetic protein transport from the ER, via the Golgi up to the trans Golgi network. The coatomer complex is required for budding from Golgi membranes, and is essential for the retrograde Golgi-to-ER transport of dilysine-tagged proteins.</text>
</comment>
<evidence type="ECO:0000256" key="5">
    <source>
        <dbReference type="ARBA" id="ARBA00022490"/>
    </source>
</evidence>
<keyword evidence="4" id="KW-0813">Transport</keyword>
<dbReference type="AlphaFoldDB" id="A0A426XC52"/>
<protein>
    <recommendedName>
        <fullName evidence="14">Coatomer subunit epsilon</fullName>
    </recommendedName>
</protein>
<dbReference type="Proteomes" id="UP000287651">
    <property type="component" value="Unassembled WGS sequence"/>
</dbReference>
<comment type="subcellular location">
    <subcellularLocation>
        <location evidence="2">Cytoplasmic vesicle</location>
        <location evidence="2">COPI-coated vesicle membrane</location>
        <topology evidence="2">Peripheral membrane protein</topology>
        <orientation evidence="2">Cytoplasmic side</orientation>
    </subcellularLocation>
    <subcellularLocation>
        <location evidence="1">Golgi apparatus membrane</location>
        <topology evidence="1">Peripheral membrane protein</topology>
        <orientation evidence="1">Cytoplasmic side</orientation>
    </subcellularLocation>
</comment>
<dbReference type="Gene3D" id="1.25.40.10">
    <property type="entry name" value="Tetratricopeptide repeat domain"/>
    <property type="match status" value="2"/>
</dbReference>
<keyword evidence="6" id="KW-0931">ER-Golgi transport</keyword>
<dbReference type="Pfam" id="PF04733">
    <property type="entry name" value="Coatomer_E"/>
    <property type="match status" value="2"/>
</dbReference>
<evidence type="ECO:0000256" key="2">
    <source>
        <dbReference type="ARBA" id="ARBA00004347"/>
    </source>
</evidence>
<evidence type="ECO:0000256" key="10">
    <source>
        <dbReference type="ARBA" id="ARBA00023329"/>
    </source>
</evidence>
<sequence length="175" mass="19381">APPPDLLFGLRNSFYLGAYQAAINSSDIPNLPADDALQRDVLVHRSYIALGSYQVILFLSSSSPTGSRLLDPKISISDWVSGLPSARPQRDRFVSSYCPPGRQIARPVPLRRQEFSLIHFLVTKESAISSLQEWLSDAAISNNPVLRLIAGIIYMHEQEYNEALKHTNSGGTMEL</sequence>
<evidence type="ECO:0000256" key="6">
    <source>
        <dbReference type="ARBA" id="ARBA00022892"/>
    </source>
</evidence>
<comment type="similarity">
    <text evidence="3">Belongs to the COPE family.</text>
</comment>
<evidence type="ECO:0000313" key="12">
    <source>
        <dbReference type="EMBL" id="RRT37071.1"/>
    </source>
</evidence>
<comment type="caution">
    <text evidence="12">The sequence shown here is derived from an EMBL/GenBank/DDBJ whole genome shotgun (WGS) entry which is preliminary data.</text>
</comment>
<evidence type="ECO:0000256" key="8">
    <source>
        <dbReference type="ARBA" id="ARBA00023034"/>
    </source>
</evidence>
<dbReference type="EMBL" id="AMZH03022722">
    <property type="protein sequence ID" value="RRT37071.1"/>
    <property type="molecule type" value="Genomic_DNA"/>
</dbReference>
<evidence type="ECO:0000313" key="13">
    <source>
        <dbReference type="Proteomes" id="UP000287651"/>
    </source>
</evidence>